<dbReference type="PANTHER" id="PTHR24082">
    <property type="entry name" value="NUCLEAR HORMONE RECEPTOR"/>
    <property type="match status" value="1"/>
</dbReference>
<feature type="region of interest" description="Disordered" evidence="16">
    <location>
        <begin position="114"/>
        <end position="176"/>
    </location>
</feature>
<dbReference type="Ensembl" id="ENSCHIT00010002897.1">
    <property type="protein sequence ID" value="ENSCHIP00010002102.1"/>
    <property type="gene ID" value="ENSCHIG00010001512.1"/>
</dbReference>
<feature type="compositionally biased region" description="Low complexity" evidence="16">
    <location>
        <begin position="137"/>
        <end position="153"/>
    </location>
</feature>
<evidence type="ECO:0000256" key="7">
    <source>
        <dbReference type="ARBA" id="ARBA00022771"/>
    </source>
</evidence>
<dbReference type="Gene3D" id="1.10.565.10">
    <property type="entry name" value="Retinoid X Receptor"/>
    <property type="match status" value="1"/>
</dbReference>
<dbReference type="InterPro" id="IPR042153">
    <property type="entry name" value="DBD_VDR"/>
</dbReference>
<comment type="similarity">
    <text evidence="3">Belongs to the nuclear hormone receptor family. NR1 subfamily.</text>
</comment>
<dbReference type="Gene3D" id="3.30.50.10">
    <property type="entry name" value="Erythroid Transcription Factor GATA-1, subunit A"/>
    <property type="match status" value="1"/>
</dbReference>
<dbReference type="PRINTS" id="PR00047">
    <property type="entry name" value="STROIDFINGER"/>
</dbReference>
<reference evidence="19" key="1">
    <citation type="submission" date="2019-03" db="EMBL/GenBank/DDBJ databases">
        <title>Genome sequencing and reference-guided assembly of Black Bengal Goat (Capra hircus).</title>
        <authorList>
            <person name="Siddiki A.Z."/>
            <person name="Baten A."/>
            <person name="Billah M."/>
            <person name="Alam M.A.U."/>
            <person name="Shawrob K.S.M."/>
            <person name="Saha S."/>
            <person name="Chowdhury M."/>
            <person name="Rahman A.H."/>
            <person name="Stear M."/>
            <person name="Miah G."/>
            <person name="Das G.B."/>
            <person name="Hossain M.M."/>
            <person name="Kumkum M."/>
            <person name="Islam M.S."/>
            <person name="Mollah A.M."/>
            <person name="Ahsan A."/>
            <person name="Tusar F."/>
            <person name="Khan M.K.I."/>
        </authorList>
    </citation>
    <scope>NUCLEOTIDE SEQUENCE [LARGE SCALE GENOMIC DNA]</scope>
</reference>
<keyword evidence="7" id="KW-0863">Zinc-finger</keyword>
<evidence type="ECO:0000256" key="12">
    <source>
        <dbReference type="ARBA" id="ARBA00023170"/>
    </source>
</evidence>
<dbReference type="InterPro" id="IPR035500">
    <property type="entry name" value="NHR-like_dom_sf"/>
</dbReference>
<evidence type="ECO:0000256" key="11">
    <source>
        <dbReference type="ARBA" id="ARBA00023163"/>
    </source>
</evidence>
<feature type="compositionally biased region" description="Polar residues" evidence="16">
    <location>
        <begin position="154"/>
        <end position="166"/>
    </location>
</feature>
<reference evidence="19" key="2">
    <citation type="submission" date="2025-08" db="UniProtKB">
        <authorList>
            <consortium name="Ensembl"/>
        </authorList>
    </citation>
    <scope>IDENTIFICATION</scope>
</reference>
<dbReference type="AlphaFoldDB" id="A0A8C2NA82"/>
<sequence>MTCEGCKGFFRRSMKRKALFTCPFNGDCRITKDNRRHCQACRLKRCIDIGMMKEFILTDEEVQRKREMILKRKEEEALKDSLRPKLSEEQQRIITTLLDAHHKTYDDTYSDFSQFRPPVRKDEDEGNCASRSILTPSFSGNSSSSCSDHYTSSPDTTEPTSFSNQHLSEEDSDDPSVTLDLSQLSMLPHLADLVSYSIQKVIGFAKMIPGFRDLTADDQIVLLKSSAIEVIMLRSNQSFTLDDMSWTCGSQDYKYQVSDVTRGAAGFCLHLPKLHPSWGHVPHQALQREGGSNWERRARVRPEGGWSGGDGPCRCPQQRAILSCSRTQPGAHRAPHQVPGGAEEAEFARRGTCPAHGHLHCLPRPPRSAGRRAGRGHPGPPVQHAADLHPLPPPAPRQPPALCQDDPEAGGPAQPERGALQAVPLPLLPARVQHEAHTPPARGVWQRDLLTLAACTGAWEGRPLQGWALRPGAGGCPAALSTPAGVHPLLSCLSSPAGPSSLLPHLTPGPPHLQATGCPPNPPSLKAIPQGLSHEDFSFI</sequence>
<comment type="subcellular location">
    <subcellularLocation>
        <location evidence="2">Cytoplasm</location>
    </subcellularLocation>
    <subcellularLocation>
        <location evidence="1">Nucleus</location>
    </subcellularLocation>
</comment>
<keyword evidence="9" id="KW-0805">Transcription regulation</keyword>
<dbReference type="GO" id="GO:0008270">
    <property type="term" value="F:zinc ion binding"/>
    <property type="evidence" value="ECO:0007669"/>
    <property type="project" value="UniProtKB-KW"/>
</dbReference>
<keyword evidence="13" id="KW-0539">Nucleus</keyword>
<evidence type="ECO:0000313" key="19">
    <source>
        <dbReference type="Ensembl" id="ENSCHIP00010002102.1"/>
    </source>
</evidence>
<evidence type="ECO:0000256" key="4">
    <source>
        <dbReference type="ARBA" id="ARBA00019172"/>
    </source>
</evidence>
<dbReference type="PRINTS" id="PR00350">
    <property type="entry name" value="VITAMINDR"/>
</dbReference>
<accession>A0A8C2NA82</accession>
<evidence type="ECO:0000256" key="9">
    <source>
        <dbReference type="ARBA" id="ARBA00023015"/>
    </source>
</evidence>
<evidence type="ECO:0000259" key="17">
    <source>
        <dbReference type="PROSITE" id="PS51030"/>
    </source>
</evidence>
<feature type="compositionally biased region" description="Pro residues" evidence="16">
    <location>
        <begin position="390"/>
        <end position="399"/>
    </location>
</feature>
<evidence type="ECO:0000256" key="5">
    <source>
        <dbReference type="ARBA" id="ARBA00022490"/>
    </source>
</evidence>
<dbReference type="InterPro" id="IPR000324">
    <property type="entry name" value="VitD_rcpt"/>
</dbReference>
<feature type="region of interest" description="Disordered" evidence="16">
    <location>
        <begin position="356"/>
        <end position="417"/>
    </location>
</feature>
<dbReference type="PROSITE" id="PS51843">
    <property type="entry name" value="NR_LBD"/>
    <property type="match status" value="1"/>
</dbReference>
<keyword evidence="11" id="KW-0804">Transcription</keyword>
<dbReference type="SUPFAM" id="SSF57716">
    <property type="entry name" value="Glucocorticoid receptor-like (DNA-binding domain)"/>
    <property type="match status" value="1"/>
</dbReference>
<keyword evidence="8" id="KW-0862">Zinc</keyword>
<evidence type="ECO:0000256" key="1">
    <source>
        <dbReference type="ARBA" id="ARBA00004123"/>
    </source>
</evidence>
<feature type="region of interest" description="Disordered" evidence="16">
    <location>
        <begin position="327"/>
        <end position="346"/>
    </location>
</feature>
<organism evidence="19">
    <name type="scientific">Capra hircus</name>
    <name type="common">Goat</name>
    <dbReference type="NCBI Taxonomy" id="9925"/>
    <lineage>
        <taxon>Eukaryota</taxon>
        <taxon>Metazoa</taxon>
        <taxon>Chordata</taxon>
        <taxon>Craniata</taxon>
        <taxon>Vertebrata</taxon>
        <taxon>Euteleostomi</taxon>
        <taxon>Mammalia</taxon>
        <taxon>Eutheria</taxon>
        <taxon>Laurasiatheria</taxon>
        <taxon>Artiodactyla</taxon>
        <taxon>Ruminantia</taxon>
        <taxon>Pecora</taxon>
        <taxon>Bovidae</taxon>
        <taxon>Caprinae</taxon>
        <taxon>Capra</taxon>
    </lineage>
</organism>
<dbReference type="SUPFAM" id="SSF48508">
    <property type="entry name" value="Nuclear receptor ligand-binding domain"/>
    <property type="match status" value="1"/>
</dbReference>
<keyword evidence="10" id="KW-0238">DNA-binding</keyword>
<keyword evidence="5" id="KW-0963">Cytoplasm</keyword>
<dbReference type="Pfam" id="PF00105">
    <property type="entry name" value="zf-C4"/>
    <property type="match status" value="1"/>
</dbReference>
<dbReference type="GO" id="GO:0000122">
    <property type="term" value="P:negative regulation of transcription by RNA polymerase II"/>
    <property type="evidence" value="ECO:0007669"/>
    <property type="project" value="TreeGrafter"/>
</dbReference>
<dbReference type="InterPro" id="IPR001723">
    <property type="entry name" value="Nuclear_hrmn_rcpt"/>
</dbReference>
<dbReference type="GO" id="GO:0070644">
    <property type="term" value="F:vitamin D response element binding"/>
    <property type="evidence" value="ECO:0007669"/>
    <property type="project" value="TreeGrafter"/>
</dbReference>
<dbReference type="InterPro" id="IPR000536">
    <property type="entry name" value="Nucl_hrmn_rcpt_lig-bd"/>
</dbReference>
<feature type="domain" description="Nuclear receptor" evidence="17">
    <location>
        <begin position="1"/>
        <end position="58"/>
    </location>
</feature>
<evidence type="ECO:0000256" key="8">
    <source>
        <dbReference type="ARBA" id="ARBA00022833"/>
    </source>
</evidence>
<protein>
    <recommendedName>
        <fullName evidence="4">Vitamin D3 receptor</fullName>
    </recommendedName>
    <alternativeName>
        <fullName evidence="14">1,25-dihydroxyvitamin D3 receptor</fullName>
    </alternativeName>
    <alternativeName>
        <fullName evidence="15">Nuclear receptor subfamily 1 group I member 1</fullName>
    </alternativeName>
</protein>
<dbReference type="SMART" id="SM00399">
    <property type="entry name" value="ZnF_C4"/>
    <property type="match status" value="1"/>
</dbReference>
<name>A0A8C2NA82_CAPHI</name>
<dbReference type="GO" id="GO:0030154">
    <property type="term" value="P:cell differentiation"/>
    <property type="evidence" value="ECO:0007669"/>
    <property type="project" value="TreeGrafter"/>
</dbReference>
<evidence type="ECO:0000256" key="3">
    <source>
        <dbReference type="ARBA" id="ARBA00008092"/>
    </source>
</evidence>
<keyword evidence="6" id="KW-0479">Metal-binding</keyword>
<dbReference type="GO" id="GO:0005634">
    <property type="term" value="C:nucleus"/>
    <property type="evidence" value="ECO:0007669"/>
    <property type="project" value="UniProtKB-SubCell"/>
</dbReference>
<feature type="domain" description="NR LBD" evidence="18">
    <location>
        <begin position="89"/>
        <end position="540"/>
    </location>
</feature>
<dbReference type="PROSITE" id="PS51030">
    <property type="entry name" value="NUCLEAR_REC_DBD_2"/>
    <property type="match status" value="1"/>
</dbReference>
<evidence type="ECO:0000256" key="2">
    <source>
        <dbReference type="ARBA" id="ARBA00004496"/>
    </source>
</evidence>
<dbReference type="GO" id="GO:0045944">
    <property type="term" value="P:positive regulation of transcription by RNA polymerase II"/>
    <property type="evidence" value="ECO:0007669"/>
    <property type="project" value="TreeGrafter"/>
</dbReference>
<keyword evidence="12" id="KW-0675">Receptor</keyword>
<evidence type="ECO:0000256" key="6">
    <source>
        <dbReference type="ARBA" id="ARBA00022723"/>
    </source>
</evidence>
<evidence type="ECO:0000256" key="13">
    <source>
        <dbReference type="ARBA" id="ARBA00023242"/>
    </source>
</evidence>
<evidence type="ECO:0000256" key="16">
    <source>
        <dbReference type="SAM" id="MobiDB-lite"/>
    </source>
</evidence>
<dbReference type="PANTHER" id="PTHR24082:SF38">
    <property type="entry name" value="VITAMIN D3 RECEPTOR"/>
    <property type="match status" value="1"/>
</dbReference>
<evidence type="ECO:0000256" key="10">
    <source>
        <dbReference type="ARBA" id="ARBA00023125"/>
    </source>
</evidence>
<evidence type="ECO:0000256" key="15">
    <source>
        <dbReference type="ARBA" id="ARBA00032725"/>
    </source>
</evidence>
<proteinExistence type="inferred from homology"/>
<dbReference type="InterPro" id="IPR001628">
    <property type="entry name" value="Znf_hrmn_rcpt"/>
</dbReference>
<dbReference type="PRINTS" id="PR00398">
    <property type="entry name" value="STRDHORMONER"/>
</dbReference>
<evidence type="ECO:0000256" key="14">
    <source>
        <dbReference type="ARBA" id="ARBA00032433"/>
    </source>
</evidence>
<evidence type="ECO:0000259" key="18">
    <source>
        <dbReference type="PROSITE" id="PS51843"/>
    </source>
</evidence>
<dbReference type="Pfam" id="PF00104">
    <property type="entry name" value="Hormone_recep"/>
    <property type="match status" value="1"/>
</dbReference>
<dbReference type="CDD" id="cd06955">
    <property type="entry name" value="NR_DBD_VDR"/>
    <property type="match status" value="1"/>
</dbReference>
<dbReference type="InterPro" id="IPR013088">
    <property type="entry name" value="Znf_NHR/GATA"/>
</dbReference>
<dbReference type="GO" id="GO:0005737">
    <property type="term" value="C:cytoplasm"/>
    <property type="evidence" value="ECO:0007669"/>
    <property type="project" value="UniProtKB-SubCell"/>
</dbReference>
<dbReference type="GO" id="GO:0004879">
    <property type="term" value="F:nuclear receptor activity"/>
    <property type="evidence" value="ECO:0007669"/>
    <property type="project" value="InterPro"/>
</dbReference>
<dbReference type="InterPro" id="IPR050234">
    <property type="entry name" value="Nuclear_hormone_rcpt_NR1"/>
</dbReference>